<evidence type="ECO:0000313" key="2">
    <source>
        <dbReference type="Proteomes" id="UP000184063"/>
    </source>
</evidence>
<sequence length="152" mass="17917">MKLFSIPRDIWLSIRDFLDPADMENIMDTGRSLWLQIFKDFSWIDTAVQSGQGSPVLISHNLSSFRPRNSSNRLYLSFIMNNSSDDLYKTKKFKVYFPSGIILNIYNIIKGDKIIELSLKKIFINIKKGSYTEYYYYNNYLIKELQLSEIIK</sequence>
<reference evidence="2" key="1">
    <citation type="journal article" date="2017" name="Genome Biol.">
        <title>Comparative genomics reveals high biological diversity and specific adaptations in the industrially and medically important fungal genus Aspergillus.</title>
        <authorList>
            <person name="de Vries R.P."/>
            <person name="Riley R."/>
            <person name="Wiebenga A."/>
            <person name="Aguilar-Osorio G."/>
            <person name="Amillis S."/>
            <person name="Uchima C.A."/>
            <person name="Anderluh G."/>
            <person name="Asadollahi M."/>
            <person name="Askin M."/>
            <person name="Barry K."/>
            <person name="Battaglia E."/>
            <person name="Bayram O."/>
            <person name="Benocci T."/>
            <person name="Braus-Stromeyer S.A."/>
            <person name="Caldana C."/>
            <person name="Canovas D."/>
            <person name="Cerqueira G.C."/>
            <person name="Chen F."/>
            <person name="Chen W."/>
            <person name="Choi C."/>
            <person name="Clum A."/>
            <person name="Dos Santos R.A."/>
            <person name="Damasio A.R."/>
            <person name="Diallinas G."/>
            <person name="Emri T."/>
            <person name="Fekete E."/>
            <person name="Flipphi M."/>
            <person name="Freyberg S."/>
            <person name="Gallo A."/>
            <person name="Gournas C."/>
            <person name="Habgood R."/>
            <person name="Hainaut M."/>
            <person name="Harispe M.L."/>
            <person name="Henrissat B."/>
            <person name="Hilden K.S."/>
            <person name="Hope R."/>
            <person name="Hossain A."/>
            <person name="Karabika E."/>
            <person name="Karaffa L."/>
            <person name="Karanyi Z."/>
            <person name="Krasevec N."/>
            <person name="Kuo A."/>
            <person name="Kusch H."/>
            <person name="LaButti K."/>
            <person name="Lagendijk E.L."/>
            <person name="Lapidus A."/>
            <person name="Levasseur A."/>
            <person name="Lindquist E."/>
            <person name="Lipzen A."/>
            <person name="Logrieco A.F."/>
            <person name="MacCabe A."/>
            <person name="Maekelae M.R."/>
            <person name="Malavazi I."/>
            <person name="Melin P."/>
            <person name="Meyer V."/>
            <person name="Mielnichuk N."/>
            <person name="Miskei M."/>
            <person name="Molnar A.P."/>
            <person name="Mule G."/>
            <person name="Ngan C.Y."/>
            <person name="Orejas M."/>
            <person name="Orosz E."/>
            <person name="Ouedraogo J.P."/>
            <person name="Overkamp K.M."/>
            <person name="Park H.-S."/>
            <person name="Perrone G."/>
            <person name="Piumi F."/>
            <person name="Punt P.J."/>
            <person name="Ram A.F."/>
            <person name="Ramon A."/>
            <person name="Rauscher S."/>
            <person name="Record E."/>
            <person name="Riano-Pachon D.M."/>
            <person name="Robert V."/>
            <person name="Roehrig J."/>
            <person name="Ruller R."/>
            <person name="Salamov A."/>
            <person name="Salih N.S."/>
            <person name="Samson R.A."/>
            <person name="Sandor E."/>
            <person name="Sanguinetti M."/>
            <person name="Schuetze T."/>
            <person name="Sepcic K."/>
            <person name="Shelest E."/>
            <person name="Sherlock G."/>
            <person name="Sophianopoulou V."/>
            <person name="Squina F.M."/>
            <person name="Sun H."/>
            <person name="Susca A."/>
            <person name="Todd R.B."/>
            <person name="Tsang A."/>
            <person name="Unkles S.E."/>
            <person name="van de Wiele N."/>
            <person name="van Rossen-Uffink D."/>
            <person name="Oliveira J.V."/>
            <person name="Vesth T.C."/>
            <person name="Visser J."/>
            <person name="Yu J.-H."/>
            <person name="Zhou M."/>
            <person name="Andersen M.R."/>
            <person name="Archer D.B."/>
            <person name="Baker S.E."/>
            <person name="Benoit I."/>
            <person name="Brakhage A.A."/>
            <person name="Braus G.H."/>
            <person name="Fischer R."/>
            <person name="Frisvad J.C."/>
            <person name="Goldman G.H."/>
            <person name="Houbraken J."/>
            <person name="Oakley B."/>
            <person name="Pocsi I."/>
            <person name="Scazzocchio C."/>
            <person name="Seiboth B."/>
            <person name="vanKuyk P.A."/>
            <person name="Wortman J."/>
            <person name="Dyer P.S."/>
            <person name="Grigoriev I.V."/>
        </authorList>
    </citation>
    <scope>NUCLEOTIDE SEQUENCE [LARGE SCALE GENOMIC DNA]</scope>
    <source>
        <strain evidence="2">CBS 106.47</strain>
    </source>
</reference>
<dbReference type="VEuPathDB" id="FungiDB:ASPFODRAFT_126002"/>
<dbReference type="AlphaFoldDB" id="A0A1M3TWM7"/>
<dbReference type="EMBL" id="KV878237">
    <property type="protein sequence ID" value="OJZ91229.1"/>
    <property type="molecule type" value="Genomic_DNA"/>
</dbReference>
<proteinExistence type="predicted"/>
<name>A0A1M3TWM7_ASPLC</name>
<gene>
    <name evidence="1" type="ORF">ASPFODRAFT_126002</name>
</gene>
<dbReference type="OrthoDB" id="4411012at2759"/>
<organism evidence="1 2">
    <name type="scientific">Aspergillus luchuensis (strain CBS 106.47)</name>
    <dbReference type="NCBI Taxonomy" id="1137211"/>
    <lineage>
        <taxon>Eukaryota</taxon>
        <taxon>Fungi</taxon>
        <taxon>Dikarya</taxon>
        <taxon>Ascomycota</taxon>
        <taxon>Pezizomycotina</taxon>
        <taxon>Eurotiomycetes</taxon>
        <taxon>Eurotiomycetidae</taxon>
        <taxon>Eurotiales</taxon>
        <taxon>Aspergillaceae</taxon>
        <taxon>Aspergillus</taxon>
        <taxon>Aspergillus subgen. Circumdati</taxon>
    </lineage>
</organism>
<protein>
    <recommendedName>
        <fullName evidence="3">F-box domain-containing protein</fullName>
    </recommendedName>
</protein>
<evidence type="ECO:0000313" key="1">
    <source>
        <dbReference type="EMBL" id="OJZ91229.1"/>
    </source>
</evidence>
<accession>A0A1M3TWM7</accession>
<dbReference type="Proteomes" id="UP000184063">
    <property type="component" value="Unassembled WGS sequence"/>
</dbReference>
<evidence type="ECO:0008006" key="3">
    <source>
        <dbReference type="Google" id="ProtNLM"/>
    </source>
</evidence>